<evidence type="ECO:0000256" key="1">
    <source>
        <dbReference type="ARBA" id="ARBA00004651"/>
    </source>
</evidence>
<feature type="binding site" evidence="7">
    <location>
        <position position="222"/>
    </location>
    <ligand>
        <name>Mg(2+)</name>
        <dbReference type="ChEBI" id="CHEBI:18420"/>
    </ligand>
</feature>
<organism evidence="9 11">
    <name type="scientific">Sphingosinicella microcystinivorans</name>
    <dbReference type="NCBI Taxonomy" id="335406"/>
    <lineage>
        <taxon>Bacteria</taxon>
        <taxon>Pseudomonadati</taxon>
        <taxon>Pseudomonadota</taxon>
        <taxon>Alphaproteobacteria</taxon>
        <taxon>Sphingomonadales</taxon>
        <taxon>Sphingosinicellaceae</taxon>
        <taxon>Sphingosinicella</taxon>
    </lineage>
</organism>
<keyword evidence="2" id="KW-1003">Cell membrane</keyword>
<dbReference type="EMBL" id="RBWX01000010">
    <property type="protein sequence ID" value="RKS86418.1"/>
    <property type="molecule type" value="Genomic_DNA"/>
</dbReference>
<comment type="subcellular location">
    <subcellularLocation>
        <location evidence="1">Cell membrane</location>
        <topology evidence="1">Multi-pass membrane protein</topology>
    </subcellularLocation>
</comment>
<protein>
    <submittedName>
        <fullName evidence="10">UDP-GlcNAc:undecaprenyl-phosphate GlcNAc-1-phosphate transferase</fullName>
    </submittedName>
    <submittedName>
        <fullName evidence="9">Undecaprenyl-phosphate alpha-N-acetylglucosaminyl 1-phosphate transferase</fullName>
    </submittedName>
</protein>
<feature type="transmembrane region" description="Helical" evidence="8">
    <location>
        <begin position="219"/>
        <end position="240"/>
    </location>
</feature>
<evidence type="ECO:0000256" key="7">
    <source>
        <dbReference type="PIRSR" id="PIRSR600715-1"/>
    </source>
</evidence>
<evidence type="ECO:0000256" key="8">
    <source>
        <dbReference type="SAM" id="Phobius"/>
    </source>
</evidence>
<keyword evidence="3 9" id="KW-0808">Transferase</keyword>
<dbReference type="Proteomes" id="UP000276029">
    <property type="component" value="Unassembled WGS sequence"/>
</dbReference>
<evidence type="ECO:0000256" key="5">
    <source>
        <dbReference type="ARBA" id="ARBA00022989"/>
    </source>
</evidence>
<evidence type="ECO:0000256" key="4">
    <source>
        <dbReference type="ARBA" id="ARBA00022692"/>
    </source>
</evidence>
<reference evidence="10 12" key="2">
    <citation type="submission" date="2018-10" db="EMBL/GenBank/DDBJ databases">
        <title>Genomic Encyclopedia of Type Strains, Phase IV (KMG-IV): sequencing the most valuable type-strain genomes for metagenomic binning, comparative biology and taxonomic classification.</title>
        <authorList>
            <person name="Goeker M."/>
        </authorList>
    </citation>
    <scope>NUCLEOTIDE SEQUENCE [LARGE SCALE GENOMIC DNA]</scope>
    <source>
        <strain evidence="10 12">DSM 19791</strain>
    </source>
</reference>
<feature type="binding site" evidence="7">
    <location>
        <position position="167"/>
    </location>
    <ligand>
        <name>Mg(2+)</name>
        <dbReference type="ChEBI" id="CHEBI:18420"/>
    </ligand>
</feature>
<dbReference type="InterPro" id="IPR000715">
    <property type="entry name" value="Glycosyl_transferase_4"/>
</dbReference>
<comment type="cofactor">
    <cofactor evidence="7">
        <name>Mg(2+)</name>
        <dbReference type="ChEBI" id="CHEBI:18420"/>
    </cofactor>
</comment>
<feature type="transmembrane region" description="Helical" evidence="8">
    <location>
        <begin position="173"/>
        <end position="189"/>
    </location>
</feature>
<dbReference type="KEGG" id="smic:SmB9_31920"/>
<dbReference type="GO" id="GO:0071555">
    <property type="term" value="P:cell wall organization"/>
    <property type="evidence" value="ECO:0007669"/>
    <property type="project" value="TreeGrafter"/>
</dbReference>
<feature type="transmembrane region" description="Helical" evidence="8">
    <location>
        <begin position="318"/>
        <end position="337"/>
    </location>
</feature>
<feature type="transmembrane region" description="Helical" evidence="8">
    <location>
        <begin position="293"/>
        <end position="312"/>
    </location>
</feature>
<keyword evidence="12" id="KW-1185">Reference proteome</keyword>
<dbReference type="GO" id="GO:0046872">
    <property type="term" value="F:metal ion binding"/>
    <property type="evidence" value="ECO:0007669"/>
    <property type="project" value="UniProtKB-KW"/>
</dbReference>
<keyword evidence="4 8" id="KW-0812">Transmembrane</keyword>
<evidence type="ECO:0000313" key="9">
    <source>
        <dbReference type="EMBL" id="BBE35534.1"/>
    </source>
</evidence>
<accession>A0AAD1G298</accession>
<keyword evidence="7" id="KW-0460">Magnesium</keyword>
<dbReference type="GO" id="GO:0044038">
    <property type="term" value="P:cell wall macromolecule biosynthetic process"/>
    <property type="evidence" value="ECO:0007669"/>
    <property type="project" value="TreeGrafter"/>
</dbReference>
<evidence type="ECO:0000256" key="3">
    <source>
        <dbReference type="ARBA" id="ARBA00022679"/>
    </source>
</evidence>
<feature type="transmembrane region" description="Helical" evidence="8">
    <location>
        <begin position="80"/>
        <end position="98"/>
    </location>
</feature>
<feature type="transmembrane region" description="Helical" evidence="8">
    <location>
        <begin position="148"/>
        <end position="166"/>
    </location>
</feature>
<dbReference type="Proteomes" id="UP000275727">
    <property type="component" value="Chromosome"/>
</dbReference>
<dbReference type="GO" id="GO:0005886">
    <property type="term" value="C:plasma membrane"/>
    <property type="evidence" value="ECO:0007669"/>
    <property type="project" value="UniProtKB-SubCell"/>
</dbReference>
<evidence type="ECO:0000256" key="2">
    <source>
        <dbReference type="ARBA" id="ARBA00022475"/>
    </source>
</evidence>
<feature type="transmembrane region" description="Helical" evidence="8">
    <location>
        <begin position="53"/>
        <end position="74"/>
    </location>
</feature>
<feature type="transmembrane region" description="Helical" evidence="8">
    <location>
        <begin position="195"/>
        <end position="212"/>
    </location>
</feature>
<proteinExistence type="predicted"/>
<evidence type="ECO:0000256" key="6">
    <source>
        <dbReference type="ARBA" id="ARBA00023136"/>
    </source>
</evidence>
<evidence type="ECO:0000313" key="12">
    <source>
        <dbReference type="Proteomes" id="UP000276029"/>
    </source>
</evidence>
<keyword evidence="5 8" id="KW-1133">Transmembrane helix</keyword>
<keyword evidence="7" id="KW-0479">Metal-binding</keyword>
<feature type="transmembrane region" description="Helical" evidence="8">
    <location>
        <begin position="110"/>
        <end position="128"/>
    </location>
</feature>
<dbReference type="PANTHER" id="PTHR22926">
    <property type="entry name" value="PHOSPHO-N-ACETYLMURAMOYL-PENTAPEPTIDE-TRANSFERASE"/>
    <property type="match status" value="1"/>
</dbReference>
<sequence>MTAMSLNMLCAAIGVAIALFVGQNAGRVGGALGLLDYPDPFGGRKRHARVTPLVGGLAVVLAFEVSALLLYHLLAKDSALLDWQVMWLGYAVGAMAFVGLADDRMGLSPIVRLTLTSFVLVLAILEVPDFRVDFLRFAGVDQLVLLPSWASVLFTLLCLIGLLNAVNMADGKNGIVLTLSLIWTAVLFARNPQPFDPLLFGIAGSLIVMLWFNMKGALFLGDGGSYGISAIFGLLAIYAYNHSFATFDAGQVALLFLVPVLDTVRLMAWRVAQGRSPFSGDRNHLHHYLHARWGWPMGLGIYAVLVALPNFLGVLFPAYSLALLGLGAVMYVATLFASTRGGTVRSGVNA</sequence>
<reference evidence="9 11" key="1">
    <citation type="submission" date="2018-06" db="EMBL/GenBank/DDBJ databases">
        <title>Complete Genome Sequence of the Microcystin-Degrading Bacterium Sphingosinicella microcystinivorans Strain B-9.</title>
        <authorList>
            <person name="Jin H."/>
            <person name="Nishizawa T."/>
            <person name="Guo Y."/>
            <person name="Nishizawa A."/>
            <person name="Park H."/>
            <person name="Kato H."/>
            <person name="Tsuji K."/>
            <person name="Harada K."/>
        </authorList>
    </citation>
    <scope>NUCLEOTIDE SEQUENCE [LARGE SCALE GENOMIC DNA]</scope>
    <source>
        <strain evidence="9 11">B9</strain>
    </source>
</reference>
<dbReference type="EMBL" id="AP018711">
    <property type="protein sequence ID" value="BBE35534.1"/>
    <property type="molecule type" value="Genomic_DNA"/>
</dbReference>
<keyword evidence="6 8" id="KW-0472">Membrane</keyword>
<dbReference type="AlphaFoldDB" id="A0AAD1G298"/>
<dbReference type="PANTHER" id="PTHR22926:SF3">
    <property type="entry name" value="UNDECAPRENYL-PHOSPHATE ALPHA-N-ACETYLGLUCOSAMINYL 1-PHOSPHATE TRANSFERASE"/>
    <property type="match status" value="1"/>
</dbReference>
<dbReference type="Pfam" id="PF00953">
    <property type="entry name" value="Glycos_transf_4"/>
    <property type="match status" value="1"/>
</dbReference>
<dbReference type="RefSeq" id="WP_121052818.1">
    <property type="nucleotide sequence ID" value="NZ_AP018711.1"/>
</dbReference>
<feature type="transmembrane region" description="Helical" evidence="8">
    <location>
        <begin position="6"/>
        <end position="22"/>
    </location>
</feature>
<feature type="transmembrane region" description="Helical" evidence="8">
    <location>
        <begin position="252"/>
        <end position="272"/>
    </location>
</feature>
<dbReference type="CDD" id="cd06853">
    <property type="entry name" value="GT_WecA_like"/>
    <property type="match status" value="1"/>
</dbReference>
<gene>
    <name evidence="9" type="primary">wecA</name>
    <name evidence="10" type="ORF">DFR51_3123</name>
    <name evidence="9" type="ORF">SmB9_31920</name>
</gene>
<dbReference type="GO" id="GO:0009103">
    <property type="term" value="P:lipopolysaccharide biosynthetic process"/>
    <property type="evidence" value="ECO:0007669"/>
    <property type="project" value="TreeGrafter"/>
</dbReference>
<name>A0AAD1G298_SPHMI</name>
<dbReference type="GO" id="GO:0016780">
    <property type="term" value="F:phosphotransferase activity, for other substituted phosphate groups"/>
    <property type="evidence" value="ECO:0007669"/>
    <property type="project" value="InterPro"/>
</dbReference>
<evidence type="ECO:0000313" key="11">
    <source>
        <dbReference type="Proteomes" id="UP000275727"/>
    </source>
</evidence>
<evidence type="ECO:0000313" key="10">
    <source>
        <dbReference type="EMBL" id="RKS86418.1"/>
    </source>
</evidence>